<keyword evidence="5" id="KW-0671">Queuosine biosynthesis</keyword>
<dbReference type="PANTHER" id="PTHR46499:SF1">
    <property type="entry name" value="QUEUINE TRNA-RIBOSYLTRANSFERASE"/>
    <property type="match status" value="1"/>
</dbReference>
<dbReference type="HAMAP" id="MF_00168">
    <property type="entry name" value="Q_tRNA_Tgt"/>
    <property type="match status" value="1"/>
</dbReference>
<feature type="binding site" evidence="5">
    <location>
        <begin position="94"/>
        <end position="98"/>
    </location>
    <ligand>
        <name>substrate</name>
    </ligand>
</feature>
<organism evidence="7 8">
    <name type="scientific">Persicimonas caeni</name>
    <dbReference type="NCBI Taxonomy" id="2292766"/>
    <lineage>
        <taxon>Bacteria</taxon>
        <taxon>Deltaproteobacteria</taxon>
        <taxon>Bradymonadales</taxon>
        <taxon>Bradymonadaceae</taxon>
        <taxon>Persicimonas</taxon>
    </lineage>
</organism>
<dbReference type="Proteomes" id="UP000315995">
    <property type="component" value="Chromosome"/>
</dbReference>
<feature type="domain" description="tRNA-guanine(15) transglycosylase-like" evidence="6">
    <location>
        <begin position="16"/>
        <end position="368"/>
    </location>
</feature>
<evidence type="ECO:0000256" key="1">
    <source>
        <dbReference type="ARBA" id="ARBA00022676"/>
    </source>
</evidence>
<comment type="caution">
    <text evidence="5">Lacks conserved residue(s) required for the propagation of feature annotation.</text>
</comment>
<feature type="active site" description="Nucleophile" evidence="5">
    <location>
        <position position="267"/>
    </location>
</feature>
<feature type="binding site" evidence="5">
    <location>
        <position position="148"/>
    </location>
    <ligand>
        <name>substrate</name>
    </ligand>
</feature>
<keyword evidence="2 5" id="KW-0808">Transferase</keyword>
<dbReference type="InterPro" id="IPR050076">
    <property type="entry name" value="ArchSynthase1/Queuine_TRR"/>
</dbReference>
<comment type="pathway">
    <text evidence="5">tRNA modification; tRNA-queuosine biosynthesis.</text>
</comment>
<feature type="binding site" evidence="5">
    <location>
        <position position="305"/>
    </location>
    <ligand>
        <name>Zn(2+)</name>
        <dbReference type="ChEBI" id="CHEBI:29105"/>
    </ligand>
</feature>
<dbReference type="FunFam" id="3.20.20.105:FF:000001">
    <property type="entry name" value="Queuine tRNA-ribosyltransferase"/>
    <property type="match status" value="1"/>
</dbReference>
<dbReference type="SUPFAM" id="SSF51713">
    <property type="entry name" value="tRNA-guanine transglycosylase"/>
    <property type="match status" value="1"/>
</dbReference>
<dbReference type="InterPro" id="IPR004803">
    <property type="entry name" value="TGT"/>
</dbReference>
<comment type="function">
    <text evidence="5">Catalyzes the base-exchange of a guanine (G) residue with the queuine precursor 7-aminomethyl-7-deazaguanine (PreQ1) at position 34 (anticodon wobble position) in tRNAs with GU(N) anticodons (tRNA-Asp, -Asn, -His and -Tyr). Catalysis occurs through a double-displacement mechanism. The nucleophile active site attacks the C1' of nucleotide 34 to detach the guanine base from the RNA, forming a covalent enzyme-RNA intermediate. The proton acceptor active site deprotonates the incoming PreQ1, allowing a nucleophilic attack on the C1' of the ribose to form the product. After dissociation, two additional enzymatic reactions on the tRNA convert PreQ1 to queuine (Q), resulting in the hypermodified nucleoside queuosine (7-(((4,5-cis-dihydroxy-2-cyclopenten-1-yl)amino)methyl)-7-deazaguanosine).</text>
</comment>
<dbReference type="GO" id="GO:0046872">
    <property type="term" value="F:metal ion binding"/>
    <property type="evidence" value="ECO:0007669"/>
    <property type="project" value="UniProtKB-KW"/>
</dbReference>
<reference evidence="7 8" key="1">
    <citation type="submission" date="2019-06" db="EMBL/GenBank/DDBJ databases">
        <title>Persicimonas caeni gen. nov., sp. nov., a predatory bacterium isolated from solar saltern.</title>
        <authorList>
            <person name="Wang S."/>
        </authorList>
    </citation>
    <scope>NUCLEOTIDE SEQUENCE [LARGE SCALE GENOMIC DNA]</scope>
    <source>
        <strain evidence="7 8">YN101</strain>
    </source>
</reference>
<accession>A0A4Y6PZL5</accession>
<protein>
    <recommendedName>
        <fullName evidence="5">Queuine tRNA-ribosyltransferase</fullName>
        <ecNumber evidence="5">2.4.2.29</ecNumber>
    </recommendedName>
    <alternativeName>
        <fullName evidence="5">Guanine insertion enzyme</fullName>
    </alternativeName>
    <alternativeName>
        <fullName evidence="5">tRNA-guanine transglycosylase</fullName>
    </alternativeName>
</protein>
<feature type="binding site" evidence="5">
    <location>
        <position position="310"/>
    </location>
    <ligand>
        <name>Zn(2+)</name>
        <dbReference type="ChEBI" id="CHEBI:29105"/>
    </ligand>
</feature>
<dbReference type="RefSeq" id="WP_141200208.1">
    <property type="nucleotide sequence ID" value="NZ_CP041186.1"/>
</dbReference>
<comment type="similarity">
    <text evidence="5">Belongs to the queuine tRNA-ribosyltransferase family.</text>
</comment>
<evidence type="ECO:0000313" key="8">
    <source>
        <dbReference type="Proteomes" id="UP000315995"/>
    </source>
</evidence>
<dbReference type="InterPro" id="IPR036511">
    <property type="entry name" value="TGT-like_sf"/>
</dbReference>
<evidence type="ECO:0000256" key="5">
    <source>
        <dbReference type="HAMAP-Rule" id="MF_00168"/>
    </source>
</evidence>
<evidence type="ECO:0000313" key="7">
    <source>
        <dbReference type="EMBL" id="QDG53754.1"/>
    </source>
</evidence>
<dbReference type="Pfam" id="PF01702">
    <property type="entry name" value="TGT"/>
    <property type="match status" value="1"/>
</dbReference>
<name>A0A4Y6PZL5_PERCE</name>
<sequence>MTDSPLQFELHTTDGRARRGKVTVPHGSFNTPAFMPVGTRATVKGLMPRDLRETGSEICLSNTYHLNISPGPKIVKKMGGLHHFMGWDAPILTDSGGYQVFSLPKAKLDEEGVTFKFEQKGGKKITLTPEKSMQIQEDLGADIIMAFDVCVPHPCEYQDAREAVYRTIRWLERCKEAHSRKDQALFGIIQGSTYADLRALSTQLTREIDLPGYAIGGLSVGEGHELMMSSIDQTEPGMIKEKPRYLMGVGYPEDIVEAVARGIDMFDCVIPSRYARSGVAFTRRGRFRVTNARYRSDKFPLDTNCNCYCCRNFSRAYLNHLINTNEILGSALMTLHNVTFYQDMMRAIRMAIEEGSFEKFRQAFLDEYLSDDKKEELGFDDLDGRYDQEDFGWDVKHSVVPPTDIAENLEKTEPVDEVAGPRRRIEKIKNLGDD</sequence>
<dbReference type="EC" id="2.4.2.29" evidence="5"/>
<dbReference type="GO" id="GO:0008616">
    <property type="term" value="P:tRNA queuosine(34) biosynthetic process"/>
    <property type="evidence" value="ECO:0007669"/>
    <property type="project" value="UniProtKB-UniRule"/>
</dbReference>
<dbReference type="GO" id="GO:0005829">
    <property type="term" value="C:cytosol"/>
    <property type="evidence" value="ECO:0007669"/>
    <property type="project" value="TreeGrafter"/>
</dbReference>
<evidence type="ECO:0000256" key="2">
    <source>
        <dbReference type="ARBA" id="ARBA00022679"/>
    </source>
</evidence>
<dbReference type="NCBIfam" id="TIGR00430">
    <property type="entry name" value="Q_tRNA_tgt"/>
    <property type="match status" value="1"/>
</dbReference>
<dbReference type="OrthoDB" id="9805417at2"/>
<dbReference type="Gene3D" id="3.20.20.105">
    <property type="entry name" value="Queuine tRNA-ribosyltransferase-like"/>
    <property type="match status" value="1"/>
</dbReference>
<feature type="binding site" evidence="5">
    <location>
        <position position="190"/>
    </location>
    <ligand>
        <name>substrate</name>
    </ligand>
</feature>
<comment type="cofactor">
    <cofactor evidence="5">
        <name>Zn(2+)</name>
        <dbReference type="ChEBI" id="CHEBI:29105"/>
    </cofactor>
    <text evidence="5">Binds 1 zinc ion per subunit.</text>
</comment>
<keyword evidence="5" id="KW-0479">Metal-binding</keyword>
<dbReference type="EMBL" id="CP041186">
    <property type="protein sequence ID" value="QDG53754.1"/>
    <property type="molecule type" value="Genomic_DNA"/>
</dbReference>
<gene>
    <name evidence="5 7" type="primary">tgt</name>
    <name evidence="7" type="ORF">FIV42_24320</name>
</gene>
<dbReference type="AlphaFoldDB" id="A0A4Y6PZL5"/>
<evidence type="ECO:0000259" key="6">
    <source>
        <dbReference type="Pfam" id="PF01702"/>
    </source>
</evidence>
<dbReference type="InterPro" id="IPR002616">
    <property type="entry name" value="tRNA_ribo_trans-like"/>
</dbReference>
<keyword evidence="1 5" id="KW-0328">Glycosyltransferase</keyword>
<comment type="catalytic activity">
    <reaction evidence="4 5">
        <text>7-aminomethyl-7-carbaguanine + guanosine(34) in tRNA = 7-aminomethyl-7-carbaguanosine(34) in tRNA + guanine</text>
        <dbReference type="Rhea" id="RHEA:24104"/>
        <dbReference type="Rhea" id="RHEA-COMP:10341"/>
        <dbReference type="Rhea" id="RHEA-COMP:10342"/>
        <dbReference type="ChEBI" id="CHEBI:16235"/>
        <dbReference type="ChEBI" id="CHEBI:58703"/>
        <dbReference type="ChEBI" id="CHEBI:74269"/>
        <dbReference type="ChEBI" id="CHEBI:82833"/>
        <dbReference type="EC" id="2.4.2.29"/>
    </reaction>
</comment>
<keyword evidence="3 5" id="KW-0819">tRNA processing</keyword>
<dbReference type="NCBIfam" id="TIGR00449">
    <property type="entry name" value="tgt_general"/>
    <property type="match status" value="1"/>
</dbReference>
<proteinExistence type="inferred from homology"/>
<evidence type="ECO:0000256" key="3">
    <source>
        <dbReference type="ARBA" id="ARBA00022694"/>
    </source>
</evidence>
<feature type="binding site" evidence="5">
    <location>
        <position position="336"/>
    </location>
    <ligand>
        <name>Zn(2+)</name>
        <dbReference type="ChEBI" id="CHEBI:29105"/>
    </ligand>
</feature>
<feature type="active site" description="Proton acceptor" evidence="5">
    <location>
        <position position="94"/>
    </location>
</feature>
<dbReference type="PANTHER" id="PTHR46499">
    <property type="entry name" value="QUEUINE TRNA-RIBOSYLTRANSFERASE"/>
    <property type="match status" value="1"/>
</dbReference>
<accession>A0A5B8YAM1</accession>
<comment type="subunit">
    <text evidence="5">Homodimer. Within each dimer, one monomer is responsible for RNA recognition and catalysis, while the other monomer binds to the replacement base PreQ1.</text>
</comment>
<feature type="region of interest" description="RNA binding" evidence="5">
    <location>
        <begin position="248"/>
        <end position="254"/>
    </location>
</feature>
<keyword evidence="5" id="KW-0862">Zinc</keyword>
<feature type="binding site" evidence="5">
    <location>
        <position position="217"/>
    </location>
    <ligand>
        <name>substrate</name>
    </ligand>
</feature>
<evidence type="ECO:0000256" key="4">
    <source>
        <dbReference type="ARBA" id="ARBA00050112"/>
    </source>
</evidence>
<dbReference type="UniPathway" id="UPA00392"/>
<feature type="binding site" evidence="5">
    <location>
        <position position="307"/>
    </location>
    <ligand>
        <name>Zn(2+)</name>
        <dbReference type="ChEBI" id="CHEBI:29105"/>
    </ligand>
</feature>
<keyword evidence="8" id="KW-1185">Reference proteome</keyword>
<dbReference type="GO" id="GO:0008479">
    <property type="term" value="F:tRNA-guanosine(34) queuine transglycosylase activity"/>
    <property type="evidence" value="ECO:0007669"/>
    <property type="project" value="UniProtKB-UniRule"/>
</dbReference>